<reference evidence="2" key="1">
    <citation type="submission" date="2012-02" db="EMBL/GenBank/DDBJ databases">
        <title>Complete sequence of chromosome of Natrinema pellirubrum DSM 15624.</title>
        <authorList>
            <consortium name="US DOE Joint Genome Institute"/>
            <person name="Lucas S."/>
            <person name="Han J."/>
            <person name="Lapidus A."/>
            <person name="Cheng J.-F."/>
            <person name="Goodwin L."/>
            <person name="Pitluck S."/>
            <person name="Peters L."/>
            <person name="Teshima H."/>
            <person name="Detter J.C."/>
            <person name="Han C."/>
            <person name="Tapia R."/>
            <person name="Land M."/>
            <person name="Hauser L."/>
            <person name="Kyrpides N."/>
            <person name="Ivanova N."/>
            <person name="Pagani I."/>
            <person name="Sproer C."/>
            <person name="Anderson I."/>
            <person name="Woyke T."/>
        </authorList>
    </citation>
    <scope>NUCLEOTIDE SEQUENCE</scope>
    <source>
        <strain evidence="2">DSM 15624</strain>
    </source>
</reference>
<protein>
    <submittedName>
        <fullName evidence="2">Uncharacterized protein</fullName>
    </submittedName>
</protein>
<reference evidence="4" key="2">
    <citation type="submission" date="2012-02" db="EMBL/GenBank/DDBJ databases">
        <title>Complete sequence of chromosome of Natrinema pellirubrum DSM 15624.</title>
        <authorList>
            <person name="Lucas S."/>
            <person name="Han J."/>
            <person name="Lapidus A."/>
            <person name="Cheng J.-F."/>
            <person name="Goodwin L."/>
            <person name="Pitluck S."/>
            <person name="Peters L."/>
            <person name="Teshima H."/>
            <person name="Detter J.C."/>
            <person name="Han C."/>
            <person name="Tapia R."/>
            <person name="Land M."/>
            <person name="Hauser L."/>
            <person name="Kyrpides N."/>
            <person name="Ivanova N."/>
            <person name="Pagani I."/>
            <person name="Sproer C."/>
            <person name="Anderson I."/>
            <person name="Woyke T."/>
        </authorList>
    </citation>
    <scope>NUCLEOTIDE SEQUENCE [LARGE SCALE GENOMIC DNA]</scope>
    <source>
        <strain evidence="4">DSM 15624 / JCM 10476 / NCIMB 786</strain>
    </source>
</reference>
<dbReference type="GeneID" id="14333790"/>
<evidence type="ECO:0000313" key="4">
    <source>
        <dbReference type="Proteomes" id="UP000010843"/>
    </source>
</evidence>
<dbReference type="EMBL" id="AOIE01000065">
    <property type="protein sequence ID" value="ELY75104.1"/>
    <property type="molecule type" value="Genomic_DNA"/>
</dbReference>
<name>L0JN89_NATP1</name>
<dbReference type="RefSeq" id="WP_006181403.1">
    <property type="nucleotide sequence ID" value="NC_019962.1"/>
</dbReference>
<dbReference type="Pfam" id="PF17647">
    <property type="entry name" value="DUF5518"/>
    <property type="match status" value="1"/>
</dbReference>
<evidence type="ECO:0000313" key="2">
    <source>
        <dbReference type="EMBL" id="AGB33000.1"/>
    </source>
</evidence>
<evidence type="ECO:0000313" key="5">
    <source>
        <dbReference type="Proteomes" id="UP000011593"/>
    </source>
</evidence>
<keyword evidence="5" id="KW-1185">Reference proteome</keyword>
<reference evidence="3 5" key="3">
    <citation type="journal article" date="2014" name="PLoS Genet.">
        <title>Phylogenetically driven sequencing of extremely halophilic archaea reveals strategies for static and dynamic osmo-response.</title>
        <authorList>
            <person name="Becker E.A."/>
            <person name="Seitzer P.M."/>
            <person name="Tritt A."/>
            <person name="Larsen D."/>
            <person name="Krusor M."/>
            <person name="Yao A.I."/>
            <person name="Wu D."/>
            <person name="Madern D."/>
            <person name="Eisen J.A."/>
            <person name="Darling A.E."/>
            <person name="Facciotti M.T."/>
        </authorList>
    </citation>
    <scope>NUCLEOTIDE SEQUENCE [LARGE SCALE GENOMIC DNA]</scope>
    <source>
        <strain evidence="3 5">DSM 15624</strain>
    </source>
</reference>
<dbReference type="HOGENOM" id="CLU_1773157_0_0_2"/>
<organism evidence="2 4">
    <name type="scientific">Natrinema pellirubrum (strain DSM 15624 / CIP 106293 / JCM 10476 / NCIMB 786 / 157)</name>
    <dbReference type="NCBI Taxonomy" id="797303"/>
    <lineage>
        <taxon>Archaea</taxon>
        <taxon>Methanobacteriati</taxon>
        <taxon>Methanobacteriota</taxon>
        <taxon>Stenosarchaea group</taxon>
        <taxon>Halobacteria</taxon>
        <taxon>Halobacteriales</taxon>
        <taxon>Natrialbaceae</taxon>
        <taxon>Natrinema</taxon>
    </lineage>
</organism>
<keyword evidence="1" id="KW-0812">Transmembrane</keyword>
<dbReference type="eggNOG" id="arCOG08994">
    <property type="taxonomic scope" value="Archaea"/>
</dbReference>
<proteinExistence type="predicted"/>
<evidence type="ECO:0000256" key="1">
    <source>
        <dbReference type="SAM" id="Phobius"/>
    </source>
</evidence>
<evidence type="ECO:0000313" key="3">
    <source>
        <dbReference type="EMBL" id="ELY75104.1"/>
    </source>
</evidence>
<feature type="transmembrane region" description="Helical" evidence="1">
    <location>
        <begin position="70"/>
        <end position="90"/>
    </location>
</feature>
<dbReference type="Proteomes" id="UP000010843">
    <property type="component" value="Chromosome"/>
</dbReference>
<feature type="transmembrane region" description="Helical" evidence="1">
    <location>
        <begin position="102"/>
        <end position="125"/>
    </location>
</feature>
<dbReference type="PATRIC" id="fig|797303.5.peg.2037"/>
<keyword evidence="1" id="KW-1133">Transmembrane helix</keyword>
<dbReference type="AlphaFoldDB" id="L0JN89"/>
<feature type="transmembrane region" description="Helical" evidence="1">
    <location>
        <begin position="41"/>
        <end position="58"/>
    </location>
</feature>
<dbReference type="EMBL" id="CP003372">
    <property type="protein sequence ID" value="AGB33000.1"/>
    <property type="molecule type" value="Genomic_DNA"/>
</dbReference>
<dbReference type="InterPro" id="IPR040493">
    <property type="entry name" value="DUF5518"/>
</dbReference>
<accession>L0JN89</accession>
<gene>
    <name evidence="2" type="ordered locus">Natpe_3210</name>
    <name evidence="3" type="ORF">C488_10131</name>
</gene>
<dbReference type="OrthoDB" id="177437at2157"/>
<dbReference type="KEGG" id="npe:Natpe_3210"/>
<keyword evidence="1" id="KW-0472">Membrane</keyword>
<sequence>MSPALSLRPLLEDESWRAGLVGGVAAVPFTTAAYLRTGSEVTLGPVFVAGLIAGYLVADPPARSRAANRAGVIGALPGLWLVSDGVFFIATGMESGPARMAAVVVLTLFTALLFGLAVAVAAVGARVGGWLRAKTSWLRPAGLAL</sequence>
<dbReference type="Proteomes" id="UP000011593">
    <property type="component" value="Unassembled WGS sequence"/>
</dbReference>